<dbReference type="PANTHER" id="PTHR14513">
    <property type="entry name" value="PROTECTION OF TELOMERES 1"/>
    <property type="match status" value="1"/>
</dbReference>
<dbReference type="GO" id="GO:0000783">
    <property type="term" value="C:nuclear telomere cap complex"/>
    <property type="evidence" value="ECO:0007669"/>
    <property type="project" value="TreeGrafter"/>
</dbReference>
<dbReference type="Pfam" id="PF02765">
    <property type="entry name" value="POT1"/>
    <property type="match status" value="1"/>
</dbReference>
<dbReference type="GO" id="GO:0098505">
    <property type="term" value="F:G-rich strand telomeric DNA binding"/>
    <property type="evidence" value="ECO:0007669"/>
    <property type="project" value="TreeGrafter"/>
</dbReference>
<dbReference type="InterPro" id="IPR011564">
    <property type="entry name" value="Telomer_end-bd_POT1/Cdc13"/>
</dbReference>
<comment type="subcellular location">
    <subcellularLocation>
        <location evidence="1">Chromosome</location>
        <location evidence="1">Telomere</location>
    </subcellularLocation>
</comment>
<accession>A0A815LIF8</accession>
<comment type="caution">
    <text evidence="6">The sequence shown here is derived from an EMBL/GenBank/DDBJ whole genome shotgun (WGS) entry which is preliminary data.</text>
</comment>
<keyword evidence="2" id="KW-0158">Chromosome</keyword>
<evidence type="ECO:0000256" key="3">
    <source>
        <dbReference type="ARBA" id="ARBA00022895"/>
    </source>
</evidence>
<dbReference type="InterPro" id="IPR028389">
    <property type="entry name" value="POT1"/>
</dbReference>
<feature type="domain" description="Telomeric single stranded DNA binding POT1/Cdc13" evidence="5">
    <location>
        <begin position="34"/>
        <end position="162"/>
    </location>
</feature>
<evidence type="ECO:0000259" key="5">
    <source>
        <dbReference type="Pfam" id="PF02765"/>
    </source>
</evidence>
<evidence type="ECO:0000313" key="7">
    <source>
        <dbReference type="Proteomes" id="UP000663852"/>
    </source>
</evidence>
<dbReference type="PANTHER" id="PTHR14513:SF0">
    <property type="entry name" value="PROTECTION OF TELOMERES PROTEIN 1"/>
    <property type="match status" value="1"/>
</dbReference>
<protein>
    <recommendedName>
        <fullName evidence="5">Telomeric single stranded DNA binding POT1/Cdc13 domain-containing protein</fullName>
    </recommendedName>
</protein>
<dbReference type="EMBL" id="CAJNOJ010000339">
    <property type="protein sequence ID" value="CAF1407183.1"/>
    <property type="molecule type" value="Genomic_DNA"/>
</dbReference>
<dbReference type="AlphaFoldDB" id="A0A815LIF8"/>
<reference evidence="6" key="1">
    <citation type="submission" date="2021-02" db="EMBL/GenBank/DDBJ databases">
        <authorList>
            <person name="Nowell W R."/>
        </authorList>
    </citation>
    <scope>NUCLEOTIDE SEQUENCE</scope>
</reference>
<gene>
    <name evidence="6" type="ORF">EDS130_LOCUS36447</name>
</gene>
<sequence>MPVRQTTTTVTTTQPPNKYEYKTIKELYKLDRPSGAKWCFYGVVKFRRDINDNCMLLGICDPTSYGKGPKGVSCLLYRESFAGMIELPVEIEVGHLIRLHRMKITSYKPESGCIQMKSSNYYSWLIFNAEDDGNYKPIAQSSFSYTFCNGDRRRIDDLREWLSSFGDDETLQSELDFQYISLEPKLFNDQSTQTNENDAHRVNTREMISSSDESESSALLSTPEVIEPIKKLQITAFFYSPR</sequence>
<evidence type="ECO:0000256" key="1">
    <source>
        <dbReference type="ARBA" id="ARBA00004574"/>
    </source>
</evidence>
<dbReference type="SUPFAM" id="SSF50249">
    <property type="entry name" value="Nucleic acid-binding proteins"/>
    <property type="match status" value="1"/>
</dbReference>
<dbReference type="InterPro" id="IPR012340">
    <property type="entry name" value="NA-bd_OB-fold"/>
</dbReference>
<dbReference type="GO" id="GO:0010521">
    <property type="term" value="F:telomerase inhibitor activity"/>
    <property type="evidence" value="ECO:0007669"/>
    <property type="project" value="TreeGrafter"/>
</dbReference>
<dbReference type="GO" id="GO:0032210">
    <property type="term" value="P:regulation of telomere maintenance via telomerase"/>
    <property type="evidence" value="ECO:0007669"/>
    <property type="project" value="TreeGrafter"/>
</dbReference>
<dbReference type="Gene3D" id="2.40.50.140">
    <property type="entry name" value="Nucleic acid-binding proteins"/>
    <property type="match status" value="1"/>
</dbReference>
<evidence type="ECO:0000313" key="6">
    <source>
        <dbReference type="EMBL" id="CAF1407183.1"/>
    </source>
</evidence>
<name>A0A815LIF8_ADIRI</name>
<dbReference type="OrthoDB" id="2186770at2759"/>
<keyword evidence="3" id="KW-0779">Telomere</keyword>
<proteinExistence type="predicted"/>
<dbReference type="Proteomes" id="UP000663852">
    <property type="component" value="Unassembled WGS sequence"/>
</dbReference>
<organism evidence="6 7">
    <name type="scientific">Adineta ricciae</name>
    <name type="common">Rotifer</name>
    <dbReference type="NCBI Taxonomy" id="249248"/>
    <lineage>
        <taxon>Eukaryota</taxon>
        <taxon>Metazoa</taxon>
        <taxon>Spiralia</taxon>
        <taxon>Gnathifera</taxon>
        <taxon>Rotifera</taxon>
        <taxon>Eurotatoria</taxon>
        <taxon>Bdelloidea</taxon>
        <taxon>Adinetida</taxon>
        <taxon>Adinetidae</taxon>
        <taxon>Adineta</taxon>
    </lineage>
</organism>
<evidence type="ECO:0000256" key="4">
    <source>
        <dbReference type="ARBA" id="ARBA00023125"/>
    </source>
</evidence>
<dbReference type="GO" id="GO:0016233">
    <property type="term" value="P:telomere capping"/>
    <property type="evidence" value="ECO:0007669"/>
    <property type="project" value="TreeGrafter"/>
</dbReference>
<keyword evidence="4" id="KW-0238">DNA-binding</keyword>
<evidence type="ECO:0000256" key="2">
    <source>
        <dbReference type="ARBA" id="ARBA00022454"/>
    </source>
</evidence>